<dbReference type="EMBL" id="AUZY01012257">
    <property type="protein sequence ID" value="EQD30668.1"/>
    <property type="molecule type" value="Genomic_DNA"/>
</dbReference>
<dbReference type="Pfam" id="PF20463">
    <property type="entry name" value="PDH_C"/>
    <property type="match status" value="1"/>
</dbReference>
<sequence length="171" mass="18201">AIVSHLPHVIASVMAMMLAHDGSSALGSSLAAGSFEDAIRVAGSPLGLSNQMCNANLDMLLDAFQQFQAWLEPARKALTSAIDNPSTLDSFFTGGYEAYVDIHASGSSASEYGSRDMHSTIFPLNDQQTLSNWMLGLGLQGGRIIEIGYPSYDEVAISYVLPPKPSVPMSM</sequence>
<keyword evidence="2" id="KW-0560">Oxidoreductase</keyword>
<reference evidence="2" key="1">
    <citation type="submission" date="2013-08" db="EMBL/GenBank/DDBJ databases">
        <authorList>
            <person name="Mendez C."/>
            <person name="Richter M."/>
            <person name="Ferrer M."/>
            <person name="Sanchez J."/>
        </authorList>
    </citation>
    <scope>NUCLEOTIDE SEQUENCE</scope>
</reference>
<dbReference type="Gene3D" id="1.10.3660.10">
    <property type="entry name" value="6-phosphogluconate dehydrogenase C-terminal like domain"/>
    <property type="match status" value="1"/>
</dbReference>
<reference evidence="2" key="2">
    <citation type="journal article" date="2014" name="ISME J.">
        <title>Microbial stratification in low pH oxic and suboxic macroscopic growths along an acid mine drainage.</title>
        <authorList>
            <person name="Mendez-Garcia C."/>
            <person name="Mesa V."/>
            <person name="Sprenger R.R."/>
            <person name="Richter M."/>
            <person name="Diez M.S."/>
            <person name="Solano J."/>
            <person name="Bargiela R."/>
            <person name="Golyshina O.V."/>
            <person name="Manteca A."/>
            <person name="Ramos J.L."/>
            <person name="Gallego J.R."/>
            <person name="Llorente I."/>
            <person name="Martins Dos Santos V.A."/>
            <person name="Jensen O.N."/>
            <person name="Pelaez A.I."/>
            <person name="Sanchez J."/>
            <person name="Ferrer M."/>
        </authorList>
    </citation>
    <scope>NUCLEOTIDE SEQUENCE</scope>
</reference>
<proteinExistence type="predicted"/>
<comment type="caution">
    <text evidence="2">The sequence shown here is derived from an EMBL/GenBank/DDBJ whole genome shotgun (WGS) entry which is preliminary data.</text>
</comment>
<dbReference type="SUPFAM" id="SSF48179">
    <property type="entry name" value="6-phosphogluconate dehydrogenase C-terminal domain-like"/>
    <property type="match status" value="1"/>
</dbReference>
<evidence type="ECO:0000259" key="1">
    <source>
        <dbReference type="Pfam" id="PF20463"/>
    </source>
</evidence>
<organism evidence="2">
    <name type="scientific">mine drainage metagenome</name>
    <dbReference type="NCBI Taxonomy" id="410659"/>
    <lineage>
        <taxon>unclassified sequences</taxon>
        <taxon>metagenomes</taxon>
        <taxon>ecological metagenomes</taxon>
    </lineage>
</organism>
<feature type="domain" description="Prephenate dehydrogenase dimerization" evidence="1">
    <location>
        <begin position="1"/>
        <end position="79"/>
    </location>
</feature>
<dbReference type="EC" id="1.3.1.12" evidence="2"/>
<dbReference type="InterPro" id="IPR046825">
    <property type="entry name" value="PDH_C"/>
</dbReference>
<feature type="non-terminal residue" evidence="2">
    <location>
        <position position="1"/>
    </location>
</feature>
<dbReference type="InterPro" id="IPR008927">
    <property type="entry name" value="6-PGluconate_DH-like_C_sf"/>
</dbReference>
<dbReference type="GO" id="GO:0008977">
    <property type="term" value="F:prephenate dehydrogenase (NAD+) activity"/>
    <property type="evidence" value="ECO:0007669"/>
    <property type="project" value="UniProtKB-EC"/>
</dbReference>
<protein>
    <submittedName>
        <fullName evidence="2">Prephenate dehydrogenase</fullName>
        <ecNumber evidence="2">1.3.1.12</ecNumber>
    </submittedName>
</protein>
<gene>
    <name evidence="2" type="ORF">B1B_18309</name>
</gene>
<accession>T0YC27</accession>
<evidence type="ECO:0000313" key="2">
    <source>
        <dbReference type="EMBL" id="EQD30668.1"/>
    </source>
</evidence>
<dbReference type="AlphaFoldDB" id="T0YC27"/>
<name>T0YC27_9ZZZZ</name>